<dbReference type="EMBL" id="BMML01000011">
    <property type="protein sequence ID" value="GGN20019.1"/>
    <property type="molecule type" value="Genomic_DNA"/>
</dbReference>
<name>A0A918CT41_9ACTN</name>
<reference evidence="1" key="2">
    <citation type="submission" date="2020-09" db="EMBL/GenBank/DDBJ databases">
        <authorList>
            <person name="Sun Q."/>
            <person name="Zhou Y."/>
        </authorList>
    </citation>
    <scope>NUCLEOTIDE SEQUENCE</scope>
    <source>
        <strain evidence="1">CGMCC 4.7110</strain>
    </source>
</reference>
<reference evidence="1" key="1">
    <citation type="journal article" date="2014" name="Int. J. Syst. Evol. Microbiol.">
        <title>Complete genome sequence of Corynebacterium casei LMG S-19264T (=DSM 44701T), isolated from a smear-ripened cheese.</title>
        <authorList>
            <consortium name="US DOE Joint Genome Institute (JGI-PGF)"/>
            <person name="Walter F."/>
            <person name="Albersmeier A."/>
            <person name="Kalinowski J."/>
            <person name="Ruckert C."/>
        </authorList>
    </citation>
    <scope>NUCLEOTIDE SEQUENCE</scope>
    <source>
        <strain evidence="1">CGMCC 4.7110</strain>
    </source>
</reference>
<accession>A0A918CT41</accession>
<organism evidence="1 2">
    <name type="scientific">Streptomyces fuscichromogenes</name>
    <dbReference type="NCBI Taxonomy" id="1324013"/>
    <lineage>
        <taxon>Bacteria</taxon>
        <taxon>Bacillati</taxon>
        <taxon>Actinomycetota</taxon>
        <taxon>Actinomycetes</taxon>
        <taxon>Kitasatosporales</taxon>
        <taxon>Streptomycetaceae</taxon>
        <taxon>Streptomyces</taxon>
    </lineage>
</organism>
<evidence type="ECO:0008006" key="3">
    <source>
        <dbReference type="Google" id="ProtNLM"/>
    </source>
</evidence>
<evidence type="ECO:0000313" key="2">
    <source>
        <dbReference type="Proteomes" id="UP000653411"/>
    </source>
</evidence>
<sequence length="59" mass="6676">MWRPRPAGGMASKRIHDAEFREGARYESETRKSILVVAENLGIHPGTLDSRVSRVRRNG</sequence>
<protein>
    <recommendedName>
        <fullName evidence="3">Transposase</fullName>
    </recommendedName>
</protein>
<proteinExistence type="predicted"/>
<evidence type="ECO:0000313" key="1">
    <source>
        <dbReference type="EMBL" id="GGN20019.1"/>
    </source>
</evidence>
<gene>
    <name evidence="1" type="ORF">GCM10011578_050220</name>
</gene>
<dbReference type="Proteomes" id="UP000653411">
    <property type="component" value="Unassembled WGS sequence"/>
</dbReference>
<dbReference type="AlphaFoldDB" id="A0A918CT41"/>
<comment type="caution">
    <text evidence="1">The sequence shown here is derived from an EMBL/GenBank/DDBJ whole genome shotgun (WGS) entry which is preliminary data.</text>
</comment>
<keyword evidence="2" id="KW-1185">Reference proteome</keyword>